<dbReference type="InterPro" id="IPR035958">
    <property type="entry name" value="SecB-like_sf"/>
</dbReference>
<evidence type="ECO:0000256" key="5">
    <source>
        <dbReference type="ARBA" id="ARBA00023186"/>
    </source>
</evidence>
<dbReference type="HAMAP" id="MF_00821">
    <property type="entry name" value="SecB"/>
    <property type="match status" value="1"/>
</dbReference>
<keyword evidence="3 6" id="KW-0653">Protein transport</keyword>
<dbReference type="Gene3D" id="3.10.420.10">
    <property type="entry name" value="SecB-like"/>
    <property type="match status" value="1"/>
</dbReference>
<keyword evidence="2 6" id="KW-0813">Transport</keyword>
<dbReference type="SUPFAM" id="SSF54611">
    <property type="entry name" value="SecB-like"/>
    <property type="match status" value="1"/>
</dbReference>
<dbReference type="EMBL" id="BAAADD010000009">
    <property type="protein sequence ID" value="GAA0580705.1"/>
    <property type="molecule type" value="Genomic_DNA"/>
</dbReference>
<comment type="similarity">
    <text evidence="1 6">Belongs to the SecB family.</text>
</comment>
<gene>
    <name evidence="6 7" type="primary">secB</name>
    <name evidence="7" type="ORF">GCM10008942_31950</name>
</gene>
<dbReference type="NCBIfam" id="NF004392">
    <property type="entry name" value="PRK05751.1-3"/>
    <property type="match status" value="1"/>
</dbReference>
<dbReference type="RefSeq" id="WP_166934877.1">
    <property type="nucleotide sequence ID" value="NZ_BAAADD010000009.1"/>
</dbReference>
<dbReference type="NCBIfam" id="TIGR00809">
    <property type="entry name" value="secB"/>
    <property type="match status" value="1"/>
</dbReference>
<proteinExistence type="inferred from homology"/>
<sequence>MADETPPQGTNGSDQDAPRVQVVGQYIKDLSFENPGVISGQQARPQIELNVDLQVRQLEQEHYEVELKLRVNAKADEKALFLLELVYGGLFQLHNIPEEVRQQVLLIEAPHILFPFARRIVADVVRDGGMPPLMIEPIDFAALYRAKLAQMQGQQPVAQA</sequence>
<evidence type="ECO:0000256" key="1">
    <source>
        <dbReference type="ARBA" id="ARBA00009990"/>
    </source>
</evidence>
<dbReference type="InterPro" id="IPR003708">
    <property type="entry name" value="SecB"/>
</dbReference>
<evidence type="ECO:0000256" key="4">
    <source>
        <dbReference type="ARBA" id="ARBA00023010"/>
    </source>
</evidence>
<dbReference type="PANTHER" id="PTHR36918:SF1">
    <property type="entry name" value="PROTEIN-EXPORT PROTEIN SECB"/>
    <property type="match status" value="1"/>
</dbReference>
<keyword evidence="6" id="KW-0963">Cytoplasm</keyword>
<dbReference type="Proteomes" id="UP001499951">
    <property type="component" value="Unassembled WGS sequence"/>
</dbReference>
<accession>A0ABN1F2H5</accession>
<comment type="subcellular location">
    <subcellularLocation>
        <location evidence="6">Cytoplasm</location>
    </subcellularLocation>
</comment>
<comment type="subunit">
    <text evidence="6">Homotetramer, a dimer of dimers. One homotetramer interacts with 1 SecA dimer.</text>
</comment>
<evidence type="ECO:0000256" key="6">
    <source>
        <dbReference type="HAMAP-Rule" id="MF_00821"/>
    </source>
</evidence>
<organism evidence="7 8">
    <name type="scientific">Rhizomicrobium electricum</name>
    <dbReference type="NCBI Taxonomy" id="480070"/>
    <lineage>
        <taxon>Bacteria</taxon>
        <taxon>Pseudomonadati</taxon>
        <taxon>Pseudomonadota</taxon>
        <taxon>Alphaproteobacteria</taxon>
        <taxon>Micropepsales</taxon>
        <taxon>Micropepsaceae</taxon>
        <taxon>Rhizomicrobium</taxon>
    </lineage>
</organism>
<comment type="function">
    <text evidence="6">One of the proteins required for the normal export of preproteins out of the cell cytoplasm. It is a molecular chaperone that binds to a subset of precursor proteins, maintaining them in a translocation-competent state. It also specifically binds to its receptor SecA.</text>
</comment>
<keyword evidence="8" id="KW-1185">Reference proteome</keyword>
<reference evidence="7 8" key="1">
    <citation type="journal article" date="2019" name="Int. J. Syst. Evol. Microbiol.">
        <title>The Global Catalogue of Microorganisms (GCM) 10K type strain sequencing project: providing services to taxonomists for standard genome sequencing and annotation.</title>
        <authorList>
            <consortium name="The Broad Institute Genomics Platform"/>
            <consortium name="The Broad Institute Genome Sequencing Center for Infectious Disease"/>
            <person name="Wu L."/>
            <person name="Ma J."/>
        </authorList>
    </citation>
    <scope>NUCLEOTIDE SEQUENCE [LARGE SCALE GENOMIC DNA]</scope>
    <source>
        <strain evidence="7 8">JCM 15089</strain>
    </source>
</reference>
<evidence type="ECO:0000313" key="7">
    <source>
        <dbReference type="EMBL" id="GAA0580705.1"/>
    </source>
</evidence>
<dbReference type="Pfam" id="PF02556">
    <property type="entry name" value="SecB"/>
    <property type="match status" value="1"/>
</dbReference>
<dbReference type="PRINTS" id="PR01594">
    <property type="entry name" value="SECBCHAPRONE"/>
</dbReference>
<name>A0ABN1F2H5_9PROT</name>
<evidence type="ECO:0000256" key="3">
    <source>
        <dbReference type="ARBA" id="ARBA00022927"/>
    </source>
</evidence>
<comment type="caution">
    <text evidence="7">The sequence shown here is derived from an EMBL/GenBank/DDBJ whole genome shotgun (WGS) entry which is preliminary data.</text>
</comment>
<keyword evidence="4 6" id="KW-0811">Translocation</keyword>
<dbReference type="PANTHER" id="PTHR36918">
    <property type="match status" value="1"/>
</dbReference>
<keyword evidence="5 6" id="KW-0143">Chaperone</keyword>
<protein>
    <recommendedName>
        <fullName evidence="6">Protein-export protein SecB</fullName>
    </recommendedName>
</protein>
<evidence type="ECO:0000313" key="8">
    <source>
        <dbReference type="Proteomes" id="UP001499951"/>
    </source>
</evidence>
<evidence type="ECO:0000256" key="2">
    <source>
        <dbReference type="ARBA" id="ARBA00022448"/>
    </source>
</evidence>